<accession>A0A1I8J5R2</accession>
<sequence>MTTSGISASIQPMISQQSTMSTAKPTRRSVQSVATERLKQDYSAVLLATQLTLSALSLTKLAILIVVLVCIVRVRRRLQNNVYRIRMESIANRASR</sequence>
<dbReference type="Proteomes" id="UP000095280">
    <property type="component" value="Unplaced"/>
</dbReference>
<dbReference type="WBParaSite" id="maker-uti_cns_0045923-snap-gene-0.1-mRNA-1">
    <property type="protein sequence ID" value="maker-uti_cns_0045923-snap-gene-0.1-mRNA-1"/>
    <property type="gene ID" value="maker-uti_cns_0045923-snap-gene-0.1"/>
</dbReference>
<keyword evidence="2" id="KW-0472">Membrane</keyword>
<name>A0A1I8J5R2_9PLAT</name>
<keyword evidence="2" id="KW-1133">Transmembrane helix</keyword>
<evidence type="ECO:0000256" key="2">
    <source>
        <dbReference type="SAM" id="Phobius"/>
    </source>
</evidence>
<proteinExistence type="predicted"/>
<evidence type="ECO:0000313" key="3">
    <source>
        <dbReference type="Proteomes" id="UP000095280"/>
    </source>
</evidence>
<dbReference type="AlphaFoldDB" id="A0A1I8J5R2"/>
<keyword evidence="3" id="KW-1185">Reference proteome</keyword>
<evidence type="ECO:0000256" key="1">
    <source>
        <dbReference type="SAM" id="MobiDB-lite"/>
    </source>
</evidence>
<evidence type="ECO:0000313" key="5">
    <source>
        <dbReference type="WBParaSite" id="maker-uti_cns_0045923-snap-gene-0.1-mRNA-1"/>
    </source>
</evidence>
<dbReference type="WBParaSite" id="maker-uti_cns_0045921-snap-gene-0.0-mRNA-1">
    <property type="protein sequence ID" value="maker-uti_cns_0045921-snap-gene-0.0-mRNA-1"/>
    <property type="gene ID" value="maker-uti_cns_0045921-snap-gene-0.0"/>
</dbReference>
<keyword evidence="2" id="KW-0812">Transmembrane</keyword>
<feature type="transmembrane region" description="Helical" evidence="2">
    <location>
        <begin position="51"/>
        <end position="74"/>
    </location>
</feature>
<organism evidence="3 5">
    <name type="scientific">Macrostomum lignano</name>
    <dbReference type="NCBI Taxonomy" id="282301"/>
    <lineage>
        <taxon>Eukaryota</taxon>
        <taxon>Metazoa</taxon>
        <taxon>Spiralia</taxon>
        <taxon>Lophotrochozoa</taxon>
        <taxon>Platyhelminthes</taxon>
        <taxon>Rhabditophora</taxon>
        <taxon>Macrostomorpha</taxon>
        <taxon>Macrostomida</taxon>
        <taxon>Macrostomidae</taxon>
        <taxon>Macrostomum</taxon>
    </lineage>
</organism>
<reference evidence="4 5" key="1">
    <citation type="submission" date="2016-11" db="UniProtKB">
        <authorList>
            <consortium name="WormBaseParasite"/>
        </authorList>
    </citation>
    <scope>IDENTIFICATION</scope>
</reference>
<evidence type="ECO:0000313" key="4">
    <source>
        <dbReference type="WBParaSite" id="maker-uti_cns_0045921-snap-gene-0.0-mRNA-1"/>
    </source>
</evidence>
<feature type="region of interest" description="Disordered" evidence="1">
    <location>
        <begin position="1"/>
        <end position="28"/>
    </location>
</feature>
<protein>
    <submittedName>
        <fullName evidence="4 5">DC_STAMP domain-containing protein</fullName>
    </submittedName>
</protein>